<dbReference type="Proteomes" id="UP000279259">
    <property type="component" value="Unassembled WGS sequence"/>
</dbReference>
<proteinExistence type="predicted"/>
<comment type="caution">
    <text evidence="2">The sequence shown here is derived from an EMBL/GenBank/DDBJ whole genome shotgun (WGS) entry which is preliminary data.</text>
</comment>
<feature type="compositionally biased region" description="Polar residues" evidence="1">
    <location>
        <begin position="110"/>
        <end position="124"/>
    </location>
</feature>
<name>A0A427YMH6_9TREE</name>
<accession>A0A427YMH6</accession>
<protein>
    <submittedName>
        <fullName evidence="2">Uncharacterized protein</fullName>
    </submittedName>
</protein>
<organism evidence="2 3">
    <name type="scientific">Saitozyma podzolica</name>
    <dbReference type="NCBI Taxonomy" id="1890683"/>
    <lineage>
        <taxon>Eukaryota</taxon>
        <taxon>Fungi</taxon>
        <taxon>Dikarya</taxon>
        <taxon>Basidiomycota</taxon>
        <taxon>Agaricomycotina</taxon>
        <taxon>Tremellomycetes</taxon>
        <taxon>Tremellales</taxon>
        <taxon>Trimorphomycetaceae</taxon>
        <taxon>Saitozyma</taxon>
    </lineage>
</organism>
<dbReference type="AlphaFoldDB" id="A0A427YMH6"/>
<dbReference type="OrthoDB" id="10435330at2759"/>
<feature type="region of interest" description="Disordered" evidence="1">
    <location>
        <begin position="107"/>
        <end position="154"/>
    </location>
</feature>
<evidence type="ECO:0000313" key="3">
    <source>
        <dbReference type="Proteomes" id="UP000279259"/>
    </source>
</evidence>
<evidence type="ECO:0000313" key="2">
    <source>
        <dbReference type="EMBL" id="RSH92249.1"/>
    </source>
</evidence>
<dbReference type="EMBL" id="RSCD01000006">
    <property type="protein sequence ID" value="RSH92249.1"/>
    <property type="molecule type" value="Genomic_DNA"/>
</dbReference>
<reference evidence="2 3" key="1">
    <citation type="submission" date="2018-11" db="EMBL/GenBank/DDBJ databases">
        <title>Genome sequence of Saitozyma podzolica DSM 27192.</title>
        <authorList>
            <person name="Aliyu H."/>
            <person name="Gorte O."/>
            <person name="Ochsenreither K."/>
        </authorList>
    </citation>
    <scope>NUCLEOTIDE SEQUENCE [LARGE SCALE GENOMIC DNA]</scope>
    <source>
        <strain evidence="2 3">DSM 27192</strain>
    </source>
</reference>
<gene>
    <name evidence="2" type="ORF">EHS25_008664</name>
</gene>
<evidence type="ECO:0000256" key="1">
    <source>
        <dbReference type="SAM" id="MobiDB-lite"/>
    </source>
</evidence>
<keyword evidence="3" id="KW-1185">Reference proteome</keyword>
<sequence>MSTQEGRKLSVATIDSASSDHLTIITEGRRFSLQNDEEWESSYRDSLTASLRGAIATIMRALEQDDSGENTELLTTAEETLQSAVDQISHSNYHPMDELPDEWTRWYDSPVSSRRPSQAVSAHGTTGGEAEASTARSSLGAQSGEPLIQSPGRESITVVGEGLEITVRNSQDASNTELEIRARSGWAAGIATTAMRSAVGTLLSPKNLLARIVRKPKTQAGSSTDTGGWGLGDIVVTTHIQQTTEEATEEAPDWSNPDPFREPAVYDGSQARKPLLPTEGVPPELDDYAPELNTKILSPGGA</sequence>
<feature type="region of interest" description="Disordered" evidence="1">
    <location>
        <begin position="242"/>
        <end position="302"/>
    </location>
</feature>